<dbReference type="CDD" id="cd24138">
    <property type="entry name" value="TtcA-like"/>
    <property type="match status" value="1"/>
</dbReference>
<dbReference type="InterPro" id="IPR035107">
    <property type="entry name" value="tRNA_thiolation_TtcA_Ctu1"/>
</dbReference>
<dbReference type="SUPFAM" id="SSF52402">
    <property type="entry name" value="Adenine nucleotide alpha hydrolases-like"/>
    <property type="match status" value="1"/>
</dbReference>
<comment type="caution">
    <text evidence="3">The sequence shown here is derived from an EMBL/GenBank/DDBJ whole genome shotgun (WGS) entry which is preliminary data.</text>
</comment>
<dbReference type="GO" id="GO:0016740">
    <property type="term" value="F:transferase activity"/>
    <property type="evidence" value="ECO:0007669"/>
    <property type="project" value="UniProtKB-KW"/>
</dbReference>
<name>H3NQ04_9FIRM</name>
<proteinExistence type="predicted"/>
<dbReference type="OrthoDB" id="9801054at2"/>
<dbReference type="Gene3D" id="3.40.50.620">
    <property type="entry name" value="HUPs"/>
    <property type="match status" value="1"/>
</dbReference>
<dbReference type="RefSeq" id="WP_005398930.1">
    <property type="nucleotide sequence ID" value="NZ_JH601088.1"/>
</dbReference>
<accession>H3NQ04</accession>
<dbReference type="GeneID" id="96999374"/>
<dbReference type="InterPro" id="IPR014729">
    <property type="entry name" value="Rossmann-like_a/b/a_fold"/>
</dbReference>
<evidence type="ECO:0000256" key="1">
    <source>
        <dbReference type="ARBA" id="ARBA00022679"/>
    </source>
</evidence>
<gene>
    <name evidence="3" type="ORF">HMPREF9709_01415</name>
</gene>
<sequence>MANEHLENAIELKEIERSLQKQYKTDTFSKFLRALDQYNLIEEGDKIAVGMSGGKDSLILAKMLQQLQKFSRVKYEVEYIAMDPGFSPENRQKLEDICRYMDIPVKIFETNIFEVVHEISKDSPCYLCARMRRGNLYAKAKELGCNKLALGHHFNDVIETIMMNIMWNGSYRSMMPKLKSRNFEGLELIRPLYLVEEKDIIRWINYTGIIPMDEACPIMEKKNDSQRQNIKEMIANLKKDNPNIEKNIFKSAENVAVDTVISYTKDGDRFSFLDEYNNLGANNE</sequence>
<evidence type="ECO:0000259" key="2">
    <source>
        <dbReference type="Pfam" id="PF01171"/>
    </source>
</evidence>
<organism evidence="3 4">
    <name type="scientific">Helcococcus kunzii ATCC 51366</name>
    <dbReference type="NCBI Taxonomy" id="883114"/>
    <lineage>
        <taxon>Bacteria</taxon>
        <taxon>Bacillati</taxon>
        <taxon>Bacillota</taxon>
        <taxon>Tissierellia</taxon>
        <taxon>Tissierellales</taxon>
        <taxon>Peptoniphilaceae</taxon>
        <taxon>Helcococcus</taxon>
    </lineage>
</organism>
<dbReference type="InterPro" id="IPR011063">
    <property type="entry name" value="TilS/TtcA_N"/>
</dbReference>
<dbReference type="PANTHER" id="PTHR43686:SF1">
    <property type="entry name" value="AMINOTRAN_5 DOMAIN-CONTAINING PROTEIN"/>
    <property type="match status" value="1"/>
</dbReference>
<evidence type="ECO:0000313" key="4">
    <source>
        <dbReference type="Proteomes" id="UP000004191"/>
    </source>
</evidence>
<dbReference type="Pfam" id="PF01171">
    <property type="entry name" value="ATP_bind_3"/>
    <property type="match status" value="1"/>
</dbReference>
<dbReference type="PIRSF" id="PIRSF004976">
    <property type="entry name" value="ATPase_YdaO"/>
    <property type="match status" value="1"/>
</dbReference>
<dbReference type="eggNOG" id="COG0037">
    <property type="taxonomic scope" value="Bacteria"/>
</dbReference>
<reference evidence="3 4" key="1">
    <citation type="submission" date="2012-01" db="EMBL/GenBank/DDBJ databases">
        <title>The Genome Sequence of Helcococcus kunzii ATCC 51366.</title>
        <authorList>
            <consortium name="The Broad Institute Genome Sequencing Platform"/>
            <person name="Earl A."/>
            <person name="Ward D."/>
            <person name="Feldgarden M."/>
            <person name="Gevers D."/>
            <person name="Huys G."/>
            <person name="Young S.K."/>
            <person name="Zeng Q."/>
            <person name="Gargeya S."/>
            <person name="Fitzgerald M."/>
            <person name="Haas B."/>
            <person name="Abouelleil A."/>
            <person name="Alvarado L."/>
            <person name="Arachchi H.M."/>
            <person name="Berlin A."/>
            <person name="Chapman S.B."/>
            <person name="Gearin G."/>
            <person name="Goldberg J."/>
            <person name="Griggs A."/>
            <person name="Gujja S."/>
            <person name="Hansen M."/>
            <person name="Heiman D."/>
            <person name="Howarth C."/>
            <person name="Larimer J."/>
            <person name="Lui A."/>
            <person name="MacDonald P.J.P."/>
            <person name="McCowen C."/>
            <person name="Montmayeur A."/>
            <person name="Murphy C."/>
            <person name="Neiman D."/>
            <person name="Pearson M."/>
            <person name="Priest M."/>
            <person name="Roberts A."/>
            <person name="Saif S."/>
            <person name="Shea T."/>
            <person name="Sisk P."/>
            <person name="Stolte C."/>
            <person name="Sykes S."/>
            <person name="Wortman J."/>
            <person name="Nusbaum C."/>
            <person name="Birren B."/>
        </authorList>
    </citation>
    <scope>NUCLEOTIDE SEQUENCE [LARGE SCALE GENOMIC DNA]</scope>
    <source>
        <strain evidence="3 4">ATCC 51366</strain>
    </source>
</reference>
<dbReference type="GO" id="GO:0008033">
    <property type="term" value="P:tRNA processing"/>
    <property type="evidence" value="ECO:0007669"/>
    <property type="project" value="InterPro"/>
</dbReference>
<dbReference type="PANTHER" id="PTHR43686">
    <property type="entry name" value="SULFURTRANSFERASE-RELATED"/>
    <property type="match status" value="1"/>
</dbReference>
<dbReference type="STRING" id="883114.HMPREF9709_01415"/>
<dbReference type="EMBL" id="AGEI01000025">
    <property type="protein sequence ID" value="EHR32684.1"/>
    <property type="molecule type" value="Genomic_DNA"/>
</dbReference>
<feature type="domain" description="tRNA(Ile)-lysidine/2-thiocytidine synthase N-terminal" evidence="2">
    <location>
        <begin position="46"/>
        <end position="209"/>
    </location>
</feature>
<evidence type="ECO:0000313" key="3">
    <source>
        <dbReference type="EMBL" id="EHR32684.1"/>
    </source>
</evidence>
<keyword evidence="4" id="KW-1185">Reference proteome</keyword>
<keyword evidence="1" id="KW-0808">Transferase</keyword>
<dbReference type="PATRIC" id="fig|883114.3.peg.1407"/>
<dbReference type="Proteomes" id="UP000004191">
    <property type="component" value="Unassembled WGS sequence"/>
</dbReference>
<dbReference type="HOGENOM" id="CLU_026481_5_0_9"/>
<protein>
    <recommendedName>
        <fullName evidence="2">tRNA(Ile)-lysidine/2-thiocytidine synthase N-terminal domain-containing protein</fullName>
    </recommendedName>
</protein>
<dbReference type="AlphaFoldDB" id="H3NQ04"/>